<protein>
    <submittedName>
        <fullName evidence="1">DUF3791 domain-containing protein</fullName>
    </submittedName>
</protein>
<dbReference type="RefSeq" id="WP_061412367.1">
    <property type="nucleotide sequence ID" value="NZ_CAKOCG010000011.1"/>
</dbReference>
<dbReference type="AlphaFoldDB" id="A0A139JZ22"/>
<organism evidence="1 2">
    <name type="scientific">Bacteroides uniformis</name>
    <dbReference type="NCBI Taxonomy" id="820"/>
    <lineage>
        <taxon>Bacteria</taxon>
        <taxon>Pseudomonadati</taxon>
        <taxon>Bacteroidota</taxon>
        <taxon>Bacteroidia</taxon>
        <taxon>Bacteroidales</taxon>
        <taxon>Bacteroidaceae</taxon>
        <taxon>Bacteroides</taxon>
    </lineage>
</organism>
<dbReference type="EMBL" id="JAQNSI010000485">
    <property type="protein sequence ID" value="MDC1902425.1"/>
    <property type="molecule type" value="Genomic_DNA"/>
</dbReference>
<comment type="caution">
    <text evidence="1">The sequence shown here is derived from an EMBL/GenBank/DDBJ whole genome shotgun (WGS) entry which is preliminary data.</text>
</comment>
<dbReference type="Proteomes" id="UP001222603">
    <property type="component" value="Unassembled WGS sequence"/>
</dbReference>
<dbReference type="InterPro" id="IPR024269">
    <property type="entry name" value="DUF3791"/>
</dbReference>
<evidence type="ECO:0000313" key="2">
    <source>
        <dbReference type="Proteomes" id="UP001222603"/>
    </source>
</evidence>
<reference evidence="1" key="1">
    <citation type="submission" date="2022-10" db="EMBL/GenBank/DDBJ databases">
        <title>Human gut microbiome strain richness.</title>
        <authorList>
            <person name="Chen-Liaw A."/>
        </authorList>
    </citation>
    <scope>NUCLEOTIDE SEQUENCE</scope>
    <source>
        <strain evidence="1">1001713st1_F9_1001713B170221_170320</strain>
    </source>
</reference>
<gene>
    <name evidence="1" type="ORF">POZ10_17595</name>
</gene>
<dbReference type="Pfam" id="PF12668">
    <property type="entry name" value="DUF3791"/>
    <property type="match status" value="1"/>
</dbReference>
<proteinExistence type="predicted"/>
<accession>A0A139JZ22</accession>
<sequence length="80" mass="9533">MKDEISESNKIHFAVMALEASSRKMNISPMEMYQRLKRVDLFKRLVLDCYDVMHTQSLKHVSEDLVEALSNWEKQNKFNR</sequence>
<name>A0A139JZ22_BACUN</name>
<evidence type="ECO:0000313" key="1">
    <source>
        <dbReference type="EMBL" id="MDC1902425.1"/>
    </source>
</evidence>